<dbReference type="InterPro" id="IPR049874">
    <property type="entry name" value="ROK_cs"/>
</dbReference>
<evidence type="ECO:0000313" key="3">
    <source>
        <dbReference type="Proteomes" id="UP001172082"/>
    </source>
</evidence>
<reference evidence="2" key="1">
    <citation type="submission" date="2023-06" db="EMBL/GenBank/DDBJ databases">
        <title>Genomic of Parafulvivirga corallium.</title>
        <authorList>
            <person name="Wang G."/>
        </authorList>
    </citation>
    <scope>NUCLEOTIDE SEQUENCE</scope>
    <source>
        <strain evidence="2">BMA10</strain>
    </source>
</reference>
<sequence>MKEVVLGIDIGGTNTKFGFVDRSGTLLSEHSISTNVHASVESFLDALHENIEKNISALGEVVELIGIGVGAPNGNYYDGTIENAPNLRWKGSVNFVKLLQSYYDIPAVLTNDANAAAIGEMRFGGAQEMKNFIVITLGTGLGSGIVVNGELIYGHDGMAGELGHTLVNVNGRYCACGKRGCLETYVSATGIKRTIYKLLADHNGTSELNGVSFNDLSAELITEAAKNGDKIALEAFEYTGRILGMKLSDAVAHTSPEAIFLFGGLTKAEDFIFEPTKRYMEENLLYVYRNKVKLLPSGLQDKNAAVLGAAALAWQELEKSKDNVY</sequence>
<dbReference type="PANTHER" id="PTHR18964">
    <property type="entry name" value="ROK (REPRESSOR, ORF, KINASE) FAMILY"/>
    <property type="match status" value="1"/>
</dbReference>
<dbReference type="InterPro" id="IPR043129">
    <property type="entry name" value="ATPase_NBD"/>
</dbReference>
<gene>
    <name evidence="2" type="ORF">QQ008_03625</name>
</gene>
<dbReference type="InterPro" id="IPR000600">
    <property type="entry name" value="ROK"/>
</dbReference>
<comment type="caution">
    <text evidence="2">The sequence shown here is derived from an EMBL/GenBank/DDBJ whole genome shotgun (WGS) entry which is preliminary data.</text>
</comment>
<proteinExistence type="inferred from homology"/>
<dbReference type="Gene3D" id="3.30.420.40">
    <property type="match status" value="2"/>
</dbReference>
<name>A0ABT8KJ20_9BACT</name>
<dbReference type="Pfam" id="PF00480">
    <property type="entry name" value="ROK"/>
    <property type="match status" value="1"/>
</dbReference>
<dbReference type="EMBL" id="JAUJEA010000001">
    <property type="protein sequence ID" value="MDN5200428.1"/>
    <property type="molecule type" value="Genomic_DNA"/>
</dbReference>
<accession>A0ABT8KJ20</accession>
<dbReference type="PROSITE" id="PS01125">
    <property type="entry name" value="ROK"/>
    <property type="match status" value="1"/>
</dbReference>
<organism evidence="2 3">
    <name type="scientific">Splendidivirga corallicola</name>
    <dbReference type="NCBI Taxonomy" id="3051826"/>
    <lineage>
        <taxon>Bacteria</taxon>
        <taxon>Pseudomonadati</taxon>
        <taxon>Bacteroidota</taxon>
        <taxon>Cytophagia</taxon>
        <taxon>Cytophagales</taxon>
        <taxon>Splendidivirgaceae</taxon>
        <taxon>Splendidivirga</taxon>
    </lineage>
</organism>
<dbReference type="PANTHER" id="PTHR18964:SF149">
    <property type="entry name" value="BIFUNCTIONAL UDP-N-ACETYLGLUCOSAMINE 2-EPIMERASE_N-ACETYLMANNOSAMINE KINASE"/>
    <property type="match status" value="1"/>
</dbReference>
<protein>
    <submittedName>
        <fullName evidence="2">ROK family protein</fullName>
    </submittedName>
</protein>
<keyword evidence="3" id="KW-1185">Reference proteome</keyword>
<evidence type="ECO:0000256" key="1">
    <source>
        <dbReference type="ARBA" id="ARBA00006479"/>
    </source>
</evidence>
<dbReference type="Proteomes" id="UP001172082">
    <property type="component" value="Unassembled WGS sequence"/>
</dbReference>
<evidence type="ECO:0000313" key="2">
    <source>
        <dbReference type="EMBL" id="MDN5200428.1"/>
    </source>
</evidence>
<dbReference type="SUPFAM" id="SSF53067">
    <property type="entry name" value="Actin-like ATPase domain"/>
    <property type="match status" value="1"/>
</dbReference>
<dbReference type="RefSeq" id="WP_346750453.1">
    <property type="nucleotide sequence ID" value="NZ_JAUJEA010000001.1"/>
</dbReference>
<comment type="similarity">
    <text evidence="1">Belongs to the ROK (NagC/XylR) family.</text>
</comment>